<feature type="transmembrane region" description="Helical" evidence="1">
    <location>
        <begin position="72"/>
        <end position="97"/>
    </location>
</feature>
<proteinExistence type="predicted"/>
<feature type="domain" description="Signal transduction histidine kinase internal region" evidence="2">
    <location>
        <begin position="159"/>
        <end position="237"/>
    </location>
</feature>
<comment type="caution">
    <text evidence="3">The sequence shown here is derived from an EMBL/GenBank/DDBJ whole genome shotgun (WGS) entry which is preliminary data.</text>
</comment>
<keyword evidence="3" id="KW-0808">Transferase</keyword>
<gene>
    <name evidence="3" type="ORF">ACFSRZ_11400</name>
</gene>
<dbReference type="RefSeq" id="WP_379666686.1">
    <property type="nucleotide sequence ID" value="NZ_JBHULH010000004.1"/>
</dbReference>
<evidence type="ECO:0000259" key="2">
    <source>
        <dbReference type="Pfam" id="PF06580"/>
    </source>
</evidence>
<reference evidence="4" key="1">
    <citation type="journal article" date="2019" name="Int. J. Syst. Evol. Microbiol.">
        <title>The Global Catalogue of Microorganisms (GCM) 10K type strain sequencing project: providing services to taxonomists for standard genome sequencing and annotation.</title>
        <authorList>
            <consortium name="The Broad Institute Genomics Platform"/>
            <consortium name="The Broad Institute Genome Sequencing Center for Infectious Disease"/>
            <person name="Wu L."/>
            <person name="Ma J."/>
        </authorList>
    </citation>
    <scope>NUCLEOTIDE SEQUENCE [LARGE SCALE GENOMIC DNA]</scope>
    <source>
        <strain evidence="4">KCTC 52127</strain>
    </source>
</reference>
<feature type="transmembrane region" description="Helical" evidence="1">
    <location>
        <begin position="7"/>
        <end position="27"/>
    </location>
</feature>
<keyword evidence="4" id="KW-1185">Reference proteome</keyword>
<dbReference type="GO" id="GO:0004673">
    <property type="term" value="F:protein histidine kinase activity"/>
    <property type="evidence" value="ECO:0007669"/>
    <property type="project" value="UniProtKB-EC"/>
</dbReference>
<dbReference type="PANTHER" id="PTHR34220:SF7">
    <property type="entry name" value="SENSOR HISTIDINE KINASE YPDA"/>
    <property type="match status" value="1"/>
</dbReference>
<dbReference type="Pfam" id="PF06580">
    <property type="entry name" value="His_kinase"/>
    <property type="match status" value="1"/>
</dbReference>
<feature type="transmembrane region" description="Helical" evidence="1">
    <location>
        <begin position="39"/>
        <end position="60"/>
    </location>
</feature>
<dbReference type="Proteomes" id="UP001597508">
    <property type="component" value="Unassembled WGS sequence"/>
</dbReference>
<keyword evidence="1" id="KW-0812">Transmembrane</keyword>
<dbReference type="InterPro" id="IPR050640">
    <property type="entry name" value="Bact_2-comp_sensor_kinase"/>
</dbReference>
<keyword evidence="1" id="KW-1133">Transmembrane helix</keyword>
<sequence>MKKHFFITLLGTIFGISIAYFIVLGDAVETTVSLGASEIILSVFTGITSAYLIYGTALWLDKLIPWHKSEGNRLLAGLLLHFVISYLWIIFIGYVGVQLLEIDPVLEEAYKQSLIKLGIILFILILIFEIIYFALFSYYSYTTFQIATVRQERKQIELQLKALKSQLSPHFLFNSLNTISSLVFKDKAKAEGFIRRLADMYQYTLKSYQKRLTTLQEELEFVDSYRYLLEIRFGKKFQCSINIDENLYDTSIPPLTLQMLLENAVKHNVLEEENPLEVHITSDKKYITVKNNITRKPKHVTSFQIGLKNINARYLLLHKEGIAVSNGNSFEVKIPVIS</sequence>
<keyword evidence="3" id="KW-0418">Kinase</keyword>
<feature type="transmembrane region" description="Helical" evidence="1">
    <location>
        <begin position="117"/>
        <end position="141"/>
    </location>
</feature>
<protein>
    <submittedName>
        <fullName evidence="3">Sensor histidine kinase</fullName>
        <ecNumber evidence="3">2.7.13.3</ecNumber>
    </submittedName>
</protein>
<name>A0ABW5LXD1_9FLAO</name>
<evidence type="ECO:0000313" key="4">
    <source>
        <dbReference type="Proteomes" id="UP001597508"/>
    </source>
</evidence>
<accession>A0ABW5LXD1</accession>
<dbReference type="InterPro" id="IPR010559">
    <property type="entry name" value="Sig_transdc_His_kin_internal"/>
</dbReference>
<dbReference type="EC" id="2.7.13.3" evidence="3"/>
<evidence type="ECO:0000313" key="3">
    <source>
        <dbReference type="EMBL" id="MFD2567982.1"/>
    </source>
</evidence>
<evidence type="ECO:0000256" key="1">
    <source>
        <dbReference type="SAM" id="Phobius"/>
    </source>
</evidence>
<dbReference type="EMBL" id="JBHULH010000004">
    <property type="protein sequence ID" value="MFD2567982.1"/>
    <property type="molecule type" value="Genomic_DNA"/>
</dbReference>
<keyword evidence="1" id="KW-0472">Membrane</keyword>
<organism evidence="3 4">
    <name type="scientific">Pseudotenacibaculum haliotis</name>
    <dbReference type="NCBI Taxonomy" id="1862138"/>
    <lineage>
        <taxon>Bacteria</taxon>
        <taxon>Pseudomonadati</taxon>
        <taxon>Bacteroidota</taxon>
        <taxon>Flavobacteriia</taxon>
        <taxon>Flavobacteriales</taxon>
        <taxon>Flavobacteriaceae</taxon>
        <taxon>Pseudotenacibaculum</taxon>
    </lineage>
</organism>
<dbReference type="PANTHER" id="PTHR34220">
    <property type="entry name" value="SENSOR HISTIDINE KINASE YPDA"/>
    <property type="match status" value="1"/>
</dbReference>